<gene>
    <name evidence="7" type="ORF">DZC72_17125</name>
</gene>
<sequence>MKFKNIVILTVVFVTIWSCKKDDDSPGTIVPPRSIIEVAAEDDAEIREFLSTHFFNYEDFQNPPEGFDFKIRFDTIAGENETKTSILDSGSLPGIEFGMETITVESASFGVSDEEIAEHTLYYLVVRQGSSENTPTIGDNVLLRYEGTLLDGTLFDASSNQPISFNLSGVVRGFGNGMEYFKTGTDLMLNEDGTVAYSDYGIGAIFIPSGLAYFNRGSGSAIAAYTPLIFKVDAFAYEKDTDFDGDGIPSILEDIDGDGNLNNDNTDGDTEFNVFLANYNDTDDDGDGIPTREEIVLDEEGKFVEFKDTDGDGTPDHLDRDS</sequence>
<feature type="region of interest" description="Disordered" evidence="5">
    <location>
        <begin position="300"/>
        <end position="322"/>
    </location>
</feature>
<proteinExistence type="predicted"/>
<evidence type="ECO:0000256" key="1">
    <source>
        <dbReference type="ARBA" id="ARBA00000971"/>
    </source>
</evidence>
<accession>A0A3R8QXE3</accession>
<evidence type="ECO:0000313" key="7">
    <source>
        <dbReference type="EMBL" id="RRQ47466.1"/>
    </source>
</evidence>
<dbReference type="InterPro" id="IPR028974">
    <property type="entry name" value="TSP_type-3_rpt"/>
</dbReference>
<dbReference type="SUPFAM" id="SSF54534">
    <property type="entry name" value="FKBP-like"/>
    <property type="match status" value="1"/>
</dbReference>
<dbReference type="RefSeq" id="WP_125224119.1">
    <property type="nucleotide sequence ID" value="NZ_QUSX01000005.1"/>
</dbReference>
<dbReference type="Pfam" id="PF00254">
    <property type="entry name" value="FKBP_C"/>
    <property type="match status" value="1"/>
</dbReference>
<dbReference type="EC" id="5.2.1.8" evidence="2 4"/>
<dbReference type="Gene3D" id="4.10.1080.10">
    <property type="entry name" value="TSP type-3 repeat"/>
    <property type="match status" value="1"/>
</dbReference>
<dbReference type="OrthoDB" id="1424215at2"/>
<name>A0A3R8QXE3_9FLAO</name>
<dbReference type="PROSITE" id="PS50059">
    <property type="entry name" value="FKBP_PPIASE"/>
    <property type="match status" value="1"/>
</dbReference>
<dbReference type="InterPro" id="IPR001179">
    <property type="entry name" value="PPIase_FKBP_dom"/>
</dbReference>
<dbReference type="Gene3D" id="3.10.50.40">
    <property type="match status" value="1"/>
</dbReference>
<protein>
    <recommendedName>
        <fullName evidence="2 4">peptidylprolyl isomerase</fullName>
        <ecNumber evidence="2 4">5.2.1.8</ecNumber>
    </recommendedName>
</protein>
<evidence type="ECO:0000256" key="4">
    <source>
        <dbReference type="PROSITE-ProRule" id="PRU00277"/>
    </source>
</evidence>
<dbReference type="GO" id="GO:0003755">
    <property type="term" value="F:peptidyl-prolyl cis-trans isomerase activity"/>
    <property type="evidence" value="ECO:0007669"/>
    <property type="project" value="UniProtKB-KW"/>
</dbReference>
<dbReference type="GO" id="GO:0005509">
    <property type="term" value="F:calcium ion binding"/>
    <property type="evidence" value="ECO:0007669"/>
    <property type="project" value="InterPro"/>
</dbReference>
<evidence type="ECO:0000256" key="2">
    <source>
        <dbReference type="ARBA" id="ARBA00013194"/>
    </source>
</evidence>
<reference evidence="8" key="1">
    <citation type="submission" date="2018-12" db="EMBL/GenBank/DDBJ databases">
        <title>Maribacter lutimaris sp. nov., isolated from marine sediment.</title>
        <authorList>
            <person name="Kim K.K."/>
        </authorList>
    </citation>
    <scope>NUCLEOTIDE SEQUENCE [LARGE SCALE GENOMIC DNA]</scope>
    <source>
        <strain evidence="8">PoM-212</strain>
    </source>
</reference>
<evidence type="ECO:0000313" key="8">
    <source>
        <dbReference type="Proteomes" id="UP000286990"/>
    </source>
</evidence>
<dbReference type="Proteomes" id="UP000286990">
    <property type="component" value="Unassembled WGS sequence"/>
</dbReference>
<dbReference type="InterPro" id="IPR046357">
    <property type="entry name" value="PPIase_dom_sf"/>
</dbReference>
<comment type="caution">
    <text evidence="7">The sequence shown here is derived from an EMBL/GenBank/DDBJ whole genome shotgun (WGS) entry which is preliminary data.</text>
</comment>
<dbReference type="AlphaFoldDB" id="A0A3R8QXE3"/>
<comment type="catalytic activity">
    <reaction evidence="1 4">
        <text>[protein]-peptidylproline (omega=180) = [protein]-peptidylproline (omega=0)</text>
        <dbReference type="Rhea" id="RHEA:16237"/>
        <dbReference type="Rhea" id="RHEA-COMP:10747"/>
        <dbReference type="Rhea" id="RHEA-COMP:10748"/>
        <dbReference type="ChEBI" id="CHEBI:83833"/>
        <dbReference type="ChEBI" id="CHEBI:83834"/>
        <dbReference type="EC" id="5.2.1.8"/>
    </reaction>
</comment>
<organism evidence="7 8">
    <name type="scientific">Maribacter algicola</name>
    <dbReference type="NCBI Taxonomy" id="2498892"/>
    <lineage>
        <taxon>Bacteria</taxon>
        <taxon>Pseudomonadati</taxon>
        <taxon>Bacteroidota</taxon>
        <taxon>Flavobacteriia</taxon>
        <taxon>Flavobacteriales</taxon>
        <taxon>Flavobacteriaceae</taxon>
        <taxon>Maribacter</taxon>
    </lineage>
</organism>
<evidence type="ECO:0000256" key="3">
    <source>
        <dbReference type="ARBA" id="ARBA00023110"/>
    </source>
</evidence>
<evidence type="ECO:0000259" key="6">
    <source>
        <dbReference type="PROSITE" id="PS50059"/>
    </source>
</evidence>
<keyword evidence="4" id="KW-0413">Isomerase</keyword>
<keyword evidence="3 4" id="KW-0697">Rotamase</keyword>
<feature type="domain" description="PPIase FKBP-type" evidence="6">
    <location>
        <begin position="138"/>
        <end position="238"/>
    </location>
</feature>
<keyword evidence="8" id="KW-1185">Reference proteome</keyword>
<dbReference type="EMBL" id="QUSX01000005">
    <property type="protein sequence ID" value="RRQ47466.1"/>
    <property type="molecule type" value="Genomic_DNA"/>
</dbReference>
<evidence type="ECO:0000256" key="5">
    <source>
        <dbReference type="SAM" id="MobiDB-lite"/>
    </source>
</evidence>